<dbReference type="AlphaFoldDB" id="A0A0C2MF91"/>
<evidence type="ECO:0000256" key="4">
    <source>
        <dbReference type="ARBA" id="ARBA00023180"/>
    </source>
</evidence>
<dbReference type="PANTHER" id="PTHR10082:SF60">
    <property type="entry name" value="INTEGRIN BETA-PS"/>
    <property type="match status" value="1"/>
</dbReference>
<keyword evidence="1" id="KW-0732">Signal</keyword>
<keyword evidence="6" id="KW-1185">Reference proteome</keyword>
<dbReference type="Gene3D" id="2.10.25.10">
    <property type="entry name" value="Laminin"/>
    <property type="match status" value="1"/>
</dbReference>
<dbReference type="PANTHER" id="PTHR10082">
    <property type="entry name" value="INTEGRIN BETA SUBUNIT"/>
    <property type="match status" value="1"/>
</dbReference>
<sequence>MEGFSKVIYPETRPKFLNSMIEALAIMTRLEDDGGYRHEILFENDDYIDSLDTQKGMRHCVLIESSTNFKPDDIYNSPQSVKAEISIAQSQTFKDSINIHDLVINPQQINVYARAGKYIFISGNETIFDITAIPIHAKNLNIYFLVHRTSALFDIFNTISNNLDIIFREMTIPSRFPGTKMGIGEFVDIAYFPFEGSPPTKDEAECQHLKVRPTLGLGGPKSVLDAIAQFESSADDDKLIRLMIVVTESSSKRSGHGDDYIHPHLLGQSLLKNNIRVLILTNSTKIKHYEVLTESFKHQVIDILDYATLNSAKLMVIIKKAVQVLEDLNVASKNPFSVSESGSLECRKVGTYREAKLNIKMRPSISSYPADSYVTVNEYIKVGVNVQISWECNCATNVPKPDVPKNRTADDVNKVECNNDQECGEYGKCICGKCLCQMNGFTVKVVHALMRSARLPKKGNVLVYLIFGNNQGTCECGTCRCNPGFKGTVCSEMECYNPIVMNRCKQTEGDDDCSGRGTCLCGTCICPYEFSGTLCETFTKCMVKVFDSKELTRCNISVTKVEKLEESACILLFIQAFFVQTCQMIHRNCSHSFQIYINKNGTHINRITLQMLDPMEGLMNNVTDCVRDSNSFFRKRLLQNKRREYEESSAPVADH</sequence>
<evidence type="ECO:0008006" key="7">
    <source>
        <dbReference type="Google" id="ProtNLM"/>
    </source>
</evidence>
<evidence type="ECO:0000256" key="1">
    <source>
        <dbReference type="ARBA" id="ARBA00022729"/>
    </source>
</evidence>
<dbReference type="InterPro" id="IPR015812">
    <property type="entry name" value="Integrin_bsu"/>
</dbReference>
<dbReference type="GO" id="GO:0016477">
    <property type="term" value="P:cell migration"/>
    <property type="evidence" value="ECO:0007669"/>
    <property type="project" value="TreeGrafter"/>
</dbReference>
<comment type="caution">
    <text evidence="5">The sequence shown here is derived from an EMBL/GenBank/DDBJ whole genome shotgun (WGS) entry which is preliminary data.</text>
</comment>
<dbReference type="GO" id="GO:0005178">
    <property type="term" value="F:integrin binding"/>
    <property type="evidence" value="ECO:0007669"/>
    <property type="project" value="TreeGrafter"/>
</dbReference>
<evidence type="ECO:0000256" key="2">
    <source>
        <dbReference type="ARBA" id="ARBA00022737"/>
    </source>
</evidence>
<dbReference type="InterPro" id="IPR036465">
    <property type="entry name" value="vWFA_dom_sf"/>
</dbReference>
<dbReference type="GO" id="GO:0007160">
    <property type="term" value="P:cell-matrix adhesion"/>
    <property type="evidence" value="ECO:0007669"/>
    <property type="project" value="TreeGrafter"/>
</dbReference>
<dbReference type="GO" id="GO:0033627">
    <property type="term" value="P:cell adhesion mediated by integrin"/>
    <property type="evidence" value="ECO:0007669"/>
    <property type="project" value="TreeGrafter"/>
</dbReference>
<organism evidence="5 6">
    <name type="scientific">Thelohanellus kitauei</name>
    <name type="common">Myxosporean</name>
    <dbReference type="NCBI Taxonomy" id="669202"/>
    <lineage>
        <taxon>Eukaryota</taxon>
        <taxon>Metazoa</taxon>
        <taxon>Cnidaria</taxon>
        <taxon>Myxozoa</taxon>
        <taxon>Myxosporea</taxon>
        <taxon>Bivalvulida</taxon>
        <taxon>Platysporina</taxon>
        <taxon>Myxobolidae</taxon>
        <taxon>Thelohanellus</taxon>
    </lineage>
</organism>
<gene>
    <name evidence="5" type="ORF">RF11_09663</name>
</gene>
<accession>A0A0C2MF91</accession>
<dbReference type="GO" id="GO:0098609">
    <property type="term" value="P:cell-cell adhesion"/>
    <property type="evidence" value="ECO:0007669"/>
    <property type="project" value="TreeGrafter"/>
</dbReference>
<evidence type="ECO:0000313" key="6">
    <source>
        <dbReference type="Proteomes" id="UP000031668"/>
    </source>
</evidence>
<protein>
    <recommendedName>
        <fullName evidence="7">Integrin beta</fullName>
    </recommendedName>
</protein>
<dbReference type="InterPro" id="IPR057243">
    <property type="entry name" value="Integrin_I-EGF_CS"/>
</dbReference>
<dbReference type="EMBL" id="JWZT01004793">
    <property type="protein sequence ID" value="KII63049.1"/>
    <property type="molecule type" value="Genomic_DNA"/>
</dbReference>
<dbReference type="PROSITE" id="PS00243">
    <property type="entry name" value="I_EGF_1"/>
    <property type="match status" value="1"/>
</dbReference>
<evidence type="ECO:0000256" key="3">
    <source>
        <dbReference type="ARBA" id="ARBA00023157"/>
    </source>
</evidence>
<keyword evidence="4" id="KW-0325">Glycoprotein</keyword>
<dbReference type="OrthoDB" id="192253at2759"/>
<dbReference type="OMA" id="THINRIT"/>
<dbReference type="Gene3D" id="3.40.50.410">
    <property type="entry name" value="von Willebrand factor, type A domain"/>
    <property type="match status" value="1"/>
</dbReference>
<dbReference type="SUPFAM" id="SSF53300">
    <property type="entry name" value="vWA-like"/>
    <property type="match status" value="1"/>
</dbReference>
<reference evidence="5 6" key="1">
    <citation type="journal article" date="2014" name="Genome Biol. Evol.">
        <title>The genome of the myxosporean Thelohanellus kitauei shows adaptations to nutrient acquisition within its fish host.</title>
        <authorList>
            <person name="Yang Y."/>
            <person name="Xiong J."/>
            <person name="Zhou Z."/>
            <person name="Huo F."/>
            <person name="Miao W."/>
            <person name="Ran C."/>
            <person name="Liu Y."/>
            <person name="Zhang J."/>
            <person name="Feng J."/>
            <person name="Wang M."/>
            <person name="Wang M."/>
            <person name="Wang L."/>
            <person name="Yao B."/>
        </authorList>
    </citation>
    <scope>NUCLEOTIDE SEQUENCE [LARGE SCALE GENOMIC DNA]</scope>
    <source>
        <strain evidence="5">Wuqing</strain>
    </source>
</reference>
<dbReference type="Proteomes" id="UP000031668">
    <property type="component" value="Unassembled WGS sequence"/>
</dbReference>
<dbReference type="Gene3D" id="2.170.300.10">
    <property type="entry name" value="Tie2 ligand-binding domain superfamily"/>
    <property type="match status" value="1"/>
</dbReference>
<dbReference type="GO" id="GO:0008305">
    <property type="term" value="C:integrin complex"/>
    <property type="evidence" value="ECO:0007669"/>
    <property type="project" value="TreeGrafter"/>
</dbReference>
<proteinExistence type="predicted"/>
<keyword evidence="2" id="KW-0677">Repeat</keyword>
<dbReference type="GO" id="GO:0005925">
    <property type="term" value="C:focal adhesion"/>
    <property type="evidence" value="ECO:0007669"/>
    <property type="project" value="TreeGrafter"/>
</dbReference>
<dbReference type="GO" id="GO:0007229">
    <property type="term" value="P:integrin-mediated signaling pathway"/>
    <property type="evidence" value="ECO:0007669"/>
    <property type="project" value="TreeGrafter"/>
</dbReference>
<dbReference type="GO" id="GO:0009986">
    <property type="term" value="C:cell surface"/>
    <property type="evidence" value="ECO:0007669"/>
    <property type="project" value="TreeGrafter"/>
</dbReference>
<keyword evidence="3" id="KW-1015">Disulfide bond</keyword>
<evidence type="ECO:0000313" key="5">
    <source>
        <dbReference type="EMBL" id="KII63049.1"/>
    </source>
</evidence>
<name>A0A0C2MF91_THEKT</name>